<comment type="caution">
    <text evidence="1">The sequence shown here is derived from an EMBL/GenBank/DDBJ whole genome shotgun (WGS) entry which is preliminary data.</text>
</comment>
<organism evidence="1 2">
    <name type="scientific">Hyalomma asiaticum</name>
    <name type="common">Tick</name>
    <dbReference type="NCBI Taxonomy" id="266040"/>
    <lineage>
        <taxon>Eukaryota</taxon>
        <taxon>Metazoa</taxon>
        <taxon>Ecdysozoa</taxon>
        <taxon>Arthropoda</taxon>
        <taxon>Chelicerata</taxon>
        <taxon>Arachnida</taxon>
        <taxon>Acari</taxon>
        <taxon>Parasitiformes</taxon>
        <taxon>Ixodida</taxon>
        <taxon>Ixodoidea</taxon>
        <taxon>Ixodidae</taxon>
        <taxon>Hyalomminae</taxon>
        <taxon>Hyalomma</taxon>
    </lineage>
</organism>
<gene>
    <name evidence="1" type="ORF">HPB50_012854</name>
</gene>
<evidence type="ECO:0000313" key="1">
    <source>
        <dbReference type="EMBL" id="KAH6925974.1"/>
    </source>
</evidence>
<sequence>MQVERRSAAAVHSLRGTSVHTSPSRREMVGAAAKPTVSRDPGKPVPIAVVDERAVYSGYKTCTEKVAIFAAPREADHLKIWRHAIPRKDRVLQSTDCVCEKHFEPKYIKKTWEAVCKGHVLVSAPRLAALVKGAVPTKFPSCPAHLTNTEKKRKEPADRSHPPTTKRRRVRVENSTSFEELSPTQTPQACNAVSEMDQRVCVGSDAAVFDTTPVTVSATNLIEEVFENVSSAVACLSQQQHGLATRLTLTA</sequence>
<reference evidence="1" key="1">
    <citation type="submission" date="2020-05" db="EMBL/GenBank/DDBJ databases">
        <title>Large-scale comparative analyses of tick genomes elucidate their genetic diversity and vector capacities.</title>
        <authorList>
            <person name="Jia N."/>
            <person name="Wang J."/>
            <person name="Shi W."/>
            <person name="Du L."/>
            <person name="Sun Y."/>
            <person name="Zhan W."/>
            <person name="Jiang J."/>
            <person name="Wang Q."/>
            <person name="Zhang B."/>
            <person name="Ji P."/>
            <person name="Sakyi L.B."/>
            <person name="Cui X."/>
            <person name="Yuan T."/>
            <person name="Jiang B."/>
            <person name="Yang W."/>
            <person name="Lam T.T.-Y."/>
            <person name="Chang Q."/>
            <person name="Ding S."/>
            <person name="Wang X."/>
            <person name="Zhu J."/>
            <person name="Ruan X."/>
            <person name="Zhao L."/>
            <person name="Wei J."/>
            <person name="Que T."/>
            <person name="Du C."/>
            <person name="Cheng J."/>
            <person name="Dai P."/>
            <person name="Han X."/>
            <person name="Huang E."/>
            <person name="Gao Y."/>
            <person name="Liu J."/>
            <person name="Shao H."/>
            <person name="Ye R."/>
            <person name="Li L."/>
            <person name="Wei W."/>
            <person name="Wang X."/>
            <person name="Wang C."/>
            <person name="Yang T."/>
            <person name="Huo Q."/>
            <person name="Li W."/>
            <person name="Guo W."/>
            <person name="Chen H."/>
            <person name="Zhou L."/>
            <person name="Ni X."/>
            <person name="Tian J."/>
            <person name="Zhou Y."/>
            <person name="Sheng Y."/>
            <person name="Liu T."/>
            <person name="Pan Y."/>
            <person name="Xia L."/>
            <person name="Li J."/>
            <person name="Zhao F."/>
            <person name="Cao W."/>
        </authorList>
    </citation>
    <scope>NUCLEOTIDE SEQUENCE</scope>
    <source>
        <strain evidence="1">Hyas-2018</strain>
    </source>
</reference>
<dbReference type="Proteomes" id="UP000821845">
    <property type="component" value="Chromosome 7"/>
</dbReference>
<name>A0ACB7RZN4_HYAAI</name>
<protein>
    <submittedName>
        <fullName evidence="1">Uncharacterized protein</fullName>
    </submittedName>
</protein>
<accession>A0ACB7RZN4</accession>
<keyword evidence="2" id="KW-1185">Reference proteome</keyword>
<dbReference type="EMBL" id="CM023487">
    <property type="protein sequence ID" value="KAH6925974.1"/>
    <property type="molecule type" value="Genomic_DNA"/>
</dbReference>
<proteinExistence type="predicted"/>
<evidence type="ECO:0000313" key="2">
    <source>
        <dbReference type="Proteomes" id="UP000821845"/>
    </source>
</evidence>